<protein>
    <submittedName>
        <fullName evidence="1">Uncharacterized protein</fullName>
    </submittedName>
</protein>
<dbReference type="Proteomes" id="UP000241462">
    <property type="component" value="Unassembled WGS sequence"/>
</dbReference>
<sequence length="59" mass="6377">MRILDPPRLRLHLSDWDHPAVGILVAIPPTTSPSFVFQVHAGCGPENATAMGSLVMLRS</sequence>
<dbReference type="InParanoid" id="A0A2T3AAN9"/>
<name>A0A2T3AAN9_9PEZI</name>
<dbReference type="EMBL" id="KZ678424">
    <property type="protein sequence ID" value="PSR88789.1"/>
    <property type="molecule type" value="Genomic_DNA"/>
</dbReference>
<proteinExistence type="predicted"/>
<evidence type="ECO:0000313" key="2">
    <source>
        <dbReference type="Proteomes" id="UP000241462"/>
    </source>
</evidence>
<evidence type="ECO:0000313" key="1">
    <source>
        <dbReference type="EMBL" id="PSR88789.1"/>
    </source>
</evidence>
<dbReference type="AlphaFoldDB" id="A0A2T3AAN9"/>
<keyword evidence="2" id="KW-1185">Reference proteome</keyword>
<organism evidence="1 2">
    <name type="scientific">Coniella lustricola</name>
    <dbReference type="NCBI Taxonomy" id="2025994"/>
    <lineage>
        <taxon>Eukaryota</taxon>
        <taxon>Fungi</taxon>
        <taxon>Dikarya</taxon>
        <taxon>Ascomycota</taxon>
        <taxon>Pezizomycotina</taxon>
        <taxon>Sordariomycetes</taxon>
        <taxon>Sordariomycetidae</taxon>
        <taxon>Diaporthales</taxon>
        <taxon>Schizoparmaceae</taxon>
        <taxon>Coniella</taxon>
    </lineage>
</organism>
<gene>
    <name evidence="1" type="ORF">BD289DRAFT_227305</name>
</gene>
<accession>A0A2T3AAN9</accession>
<reference evidence="1 2" key="1">
    <citation type="journal article" date="2018" name="Mycol. Prog.">
        <title>Coniella lustricola, a new species from submerged detritus.</title>
        <authorList>
            <person name="Raudabaugh D.B."/>
            <person name="Iturriaga T."/>
            <person name="Carver A."/>
            <person name="Mondo S."/>
            <person name="Pangilinan J."/>
            <person name="Lipzen A."/>
            <person name="He G."/>
            <person name="Amirebrahimi M."/>
            <person name="Grigoriev I.V."/>
            <person name="Miller A.N."/>
        </authorList>
    </citation>
    <scope>NUCLEOTIDE SEQUENCE [LARGE SCALE GENOMIC DNA]</scope>
    <source>
        <strain evidence="1 2">B22-T-1</strain>
    </source>
</reference>